<accession>A0A1A0MI05</accession>
<protein>
    <submittedName>
        <fullName evidence="2">Uncharacterized protein</fullName>
    </submittedName>
</protein>
<evidence type="ECO:0000256" key="1">
    <source>
        <dbReference type="SAM" id="MobiDB-lite"/>
    </source>
</evidence>
<gene>
    <name evidence="2" type="ORF">A5642_25875</name>
</gene>
<proteinExistence type="predicted"/>
<dbReference type="SUPFAM" id="SSF160113">
    <property type="entry name" value="YegP-like"/>
    <property type="match status" value="2"/>
</dbReference>
<evidence type="ECO:0000313" key="3">
    <source>
        <dbReference type="Proteomes" id="UP000093962"/>
    </source>
</evidence>
<dbReference type="Proteomes" id="UP000093962">
    <property type="component" value="Unassembled WGS sequence"/>
</dbReference>
<dbReference type="OrthoDB" id="3784557at2"/>
<feature type="region of interest" description="Disordered" evidence="1">
    <location>
        <begin position="86"/>
        <end position="105"/>
    </location>
</feature>
<dbReference type="AlphaFoldDB" id="A0A1A0MI05"/>
<name>A0A1A0MI05_MYCMU</name>
<dbReference type="EMBL" id="LZSF01000196">
    <property type="protein sequence ID" value="OBA84681.1"/>
    <property type="molecule type" value="Genomic_DNA"/>
</dbReference>
<dbReference type="InterPro" id="IPR036913">
    <property type="entry name" value="YegP-like_sf"/>
</dbReference>
<organism evidence="2 3">
    <name type="scientific">Mycolicibacterium mucogenicum</name>
    <name type="common">Mycobacterium mucogenicum</name>
    <dbReference type="NCBI Taxonomy" id="56689"/>
    <lineage>
        <taxon>Bacteria</taxon>
        <taxon>Bacillati</taxon>
        <taxon>Actinomycetota</taxon>
        <taxon>Actinomycetes</taxon>
        <taxon>Mycobacteriales</taxon>
        <taxon>Mycobacteriaceae</taxon>
        <taxon>Mycolicibacterium</taxon>
    </lineage>
</organism>
<comment type="caution">
    <text evidence="2">The sequence shown here is derived from an EMBL/GenBank/DDBJ whole genome shotgun (WGS) entry which is preliminary data.</text>
</comment>
<sequence length="105" mass="11455">MYFSVGNTKGGQPSWWLYGNNHEMVAWAGETFASTYNAHRAAEAFRVGARTAFYDIYEDAGGNWRWRAIRGGNYVAASGESFASKHNAQRAADNVRDNAGGATGL</sequence>
<dbReference type="RefSeq" id="WP_064859873.1">
    <property type="nucleotide sequence ID" value="NZ_LZSF01000196.1"/>
</dbReference>
<evidence type="ECO:0000313" key="2">
    <source>
        <dbReference type="EMBL" id="OBA84681.1"/>
    </source>
</evidence>
<dbReference type="Gene3D" id="2.30.29.80">
    <property type="match status" value="1"/>
</dbReference>
<reference evidence="2 3" key="1">
    <citation type="submission" date="2016-06" db="EMBL/GenBank/DDBJ databases">
        <authorList>
            <person name="Kjaerup R.B."/>
            <person name="Dalgaard T.S."/>
            <person name="Juul-Madsen H.R."/>
        </authorList>
    </citation>
    <scope>NUCLEOTIDE SEQUENCE [LARGE SCALE GENOMIC DNA]</scope>
    <source>
        <strain evidence="2 3">1199456.5</strain>
    </source>
</reference>